<dbReference type="PANTHER" id="PTHR10241">
    <property type="entry name" value="LETHAL 2 GIANT LARVAE PROTEIN"/>
    <property type="match status" value="1"/>
</dbReference>
<dbReference type="GO" id="GO:0005096">
    <property type="term" value="F:GTPase activator activity"/>
    <property type="evidence" value="ECO:0007669"/>
    <property type="project" value="TreeGrafter"/>
</dbReference>
<evidence type="ECO:0000313" key="6">
    <source>
        <dbReference type="Proteomes" id="UP001151518"/>
    </source>
</evidence>
<protein>
    <submittedName>
        <fullName evidence="5">Lethal(2) giant larvae sro7</fullName>
    </submittedName>
</protein>
<feature type="region of interest" description="Disordered" evidence="3">
    <location>
        <begin position="600"/>
        <end position="653"/>
    </location>
</feature>
<name>A0A9W8GCX5_9FUNG</name>
<dbReference type="GO" id="GO:0006893">
    <property type="term" value="P:Golgi to plasma membrane transport"/>
    <property type="evidence" value="ECO:0007669"/>
    <property type="project" value="TreeGrafter"/>
</dbReference>
<dbReference type="InterPro" id="IPR036322">
    <property type="entry name" value="WD40_repeat_dom_sf"/>
</dbReference>
<dbReference type="GO" id="GO:0006887">
    <property type="term" value="P:exocytosis"/>
    <property type="evidence" value="ECO:0007669"/>
    <property type="project" value="UniProtKB-KW"/>
</dbReference>
<dbReference type="SUPFAM" id="SSF50978">
    <property type="entry name" value="WD40 repeat-like"/>
    <property type="match status" value="1"/>
</dbReference>
<keyword evidence="2" id="KW-0268">Exocytosis</keyword>
<dbReference type="Pfam" id="PF08596">
    <property type="entry name" value="Lgl_C"/>
    <property type="match status" value="1"/>
</dbReference>
<organism evidence="5 6">
    <name type="scientific">Coemansia spiralis</name>
    <dbReference type="NCBI Taxonomy" id="417178"/>
    <lineage>
        <taxon>Eukaryota</taxon>
        <taxon>Fungi</taxon>
        <taxon>Fungi incertae sedis</taxon>
        <taxon>Zoopagomycota</taxon>
        <taxon>Kickxellomycotina</taxon>
        <taxon>Kickxellomycetes</taxon>
        <taxon>Kickxellales</taxon>
        <taxon>Kickxellaceae</taxon>
        <taxon>Coemansia</taxon>
    </lineage>
</organism>
<feature type="region of interest" description="Disordered" evidence="3">
    <location>
        <begin position="1138"/>
        <end position="1174"/>
    </location>
</feature>
<gene>
    <name evidence="5" type="primary">SRO7</name>
    <name evidence="5" type="ORF">GGI25_000165</name>
</gene>
<reference evidence="5" key="1">
    <citation type="submission" date="2022-07" db="EMBL/GenBank/DDBJ databases">
        <title>Phylogenomic reconstructions and comparative analyses of Kickxellomycotina fungi.</title>
        <authorList>
            <person name="Reynolds N.K."/>
            <person name="Stajich J.E."/>
            <person name="Barry K."/>
            <person name="Grigoriev I.V."/>
            <person name="Crous P."/>
            <person name="Smith M.E."/>
        </authorList>
    </citation>
    <scope>NUCLEOTIDE SEQUENCE</scope>
    <source>
        <strain evidence="5">NRRL 3115</strain>
    </source>
</reference>
<evidence type="ECO:0000313" key="5">
    <source>
        <dbReference type="EMBL" id="KAJ2681210.1"/>
    </source>
</evidence>
<evidence type="ECO:0000256" key="3">
    <source>
        <dbReference type="SAM" id="MobiDB-lite"/>
    </source>
</evidence>
<dbReference type="OrthoDB" id="19944at2759"/>
<comment type="similarity">
    <text evidence="1">Belongs to the WD repeat L(2)GL family.</text>
</comment>
<dbReference type="EMBL" id="JANBTW010000001">
    <property type="protein sequence ID" value="KAJ2681210.1"/>
    <property type="molecule type" value="Genomic_DNA"/>
</dbReference>
<feature type="domain" description="Lethal giant larvae (Lgl)-like C-terminal" evidence="4">
    <location>
        <begin position="783"/>
        <end position="1132"/>
    </location>
</feature>
<dbReference type="GO" id="GO:0045159">
    <property type="term" value="F:myosin II binding"/>
    <property type="evidence" value="ECO:0007669"/>
    <property type="project" value="TreeGrafter"/>
</dbReference>
<feature type="compositionally biased region" description="Basic and acidic residues" evidence="3">
    <location>
        <begin position="1138"/>
        <end position="1150"/>
    </location>
</feature>
<proteinExistence type="inferred from homology"/>
<dbReference type="Proteomes" id="UP001151518">
    <property type="component" value="Unassembled WGS sequence"/>
</dbReference>
<sequence length="1239" mass="134537">MSALAANRVVDPTDDATAIAFDPTQGAIAVGYASGAIRLFSKKLPTSLQLNTERRSDIAHMTFIPGQPILAAIDKLGTLWIFDVDSLNLCFSYQVPIAPTSIGLIAGTNWLLIGTEAGRLYFVNAAEGKKSDFSIGCQIRPPSSVVSANAHPVETEKILIAYAEGTCVICDLGKASASERAMVLGRYKFEHPHTLKREAASFERHQAYEEAASGFLEGQPSPKAAAYSHHAIEPSLTSAGWSPTGTMIVTGYDNGTLCIFETISGAAPIIAQTIFHSEINAVTDRWNTDRDANQPTQYIGQVRWCTLANTDQSFILVTSGHTKSSQRSVYTLDAGQLPSLVRKDTNNIPIRGSYELEGAVQSICMLPQTSPWKGGNEGICGLTMLIHQRRNVVQALAVGADMQLHKLTALPGELVWCSSQPILTHQAKNKVDSMLGNMLLEDHARKIAVPASQGYYYKGDGTSIEQLLCTVDNSTNLKLWYNSSKQVDLALCEGLGLDIVYITRLLGIDLLNVSAIDLNASNGLMAIGMNAGETILCVLTDNPRLSIAQRTTSLDEIRNLALEFYNDREEWLAEQSNETNRTDNGQIMDASSAVDGITREQTSMDGGSSASNQLQAPNKLQKPKSSQENNIIFDTPPPRAHMRDRAASTHDGHSFLRRNSKRLSTSIGSIFRRGSSILDSSGANANPLSDPANSKHASTAGRLLRSGIHSMRISSIGDESSLLPRPSDIDDSIWERNCSMLNTELSQMLYGLRFSETDILRICKGNGRTPHQNIDQSSPSTFVLPFMLARFYASKVTSVVSGQNGIVAIAFEGGVVVAVDCVKQTVVLADNINRTPTPGDQAKSLFRLVVPSSAKTHAAVRPADITVVSILNIYNSAAEESSSITNANKATETIVIGTSLGYVLVYEIENSKPPAVMTVRDGANDSILLLNTADPLPKDITDHSAKLDKLDQQQNMEQPLLVIGSPSSITTHIGWNSKPAASYNFQESRYHFIAANTVTLSSGWHGVLGVTDQWRIIMLMLPELEEVAVMNFANAINITSATADGSVPTASDVQISSTGHITATGSNGVMVQASVTDAAESALTRYQTKQTFFDIKLEPPPLPARKGITSWLFGKSANAACDIDAFLGSHARDLLKKGGVRPGERFRTKQEQQTSEEATPPLPSGRIPRSDSKVEEIDKSLDRGMLGEMRMLAEQRGQHLEEIGENTQRMSMQSKSFLDNIRAYNAKQERDRKKRFGLF</sequence>
<dbReference type="InterPro" id="IPR001680">
    <property type="entry name" value="WD40_rpt"/>
</dbReference>
<dbReference type="SMART" id="SM00320">
    <property type="entry name" value="WD40"/>
    <property type="match status" value="2"/>
</dbReference>
<dbReference type="InterPro" id="IPR015943">
    <property type="entry name" value="WD40/YVTN_repeat-like_dom_sf"/>
</dbReference>
<dbReference type="GO" id="GO:0005737">
    <property type="term" value="C:cytoplasm"/>
    <property type="evidence" value="ECO:0007669"/>
    <property type="project" value="TreeGrafter"/>
</dbReference>
<dbReference type="PANTHER" id="PTHR10241:SF25">
    <property type="entry name" value="TOMOSYN, ISOFORM C"/>
    <property type="match status" value="1"/>
</dbReference>
<feature type="compositionally biased region" description="Basic and acidic residues" evidence="3">
    <location>
        <begin position="641"/>
        <end position="653"/>
    </location>
</feature>
<evidence type="ECO:0000256" key="2">
    <source>
        <dbReference type="ARBA" id="ARBA00022483"/>
    </source>
</evidence>
<feature type="compositionally biased region" description="Polar residues" evidence="3">
    <location>
        <begin position="600"/>
        <end position="632"/>
    </location>
</feature>
<evidence type="ECO:0000259" key="4">
    <source>
        <dbReference type="Pfam" id="PF08596"/>
    </source>
</evidence>
<comment type="caution">
    <text evidence="5">The sequence shown here is derived from an EMBL/GenBank/DDBJ whole genome shotgun (WGS) entry which is preliminary data.</text>
</comment>
<accession>A0A9W8GCX5</accession>
<dbReference type="AlphaFoldDB" id="A0A9W8GCX5"/>
<dbReference type="Gene3D" id="2.130.10.10">
    <property type="entry name" value="YVTN repeat-like/Quinoprotein amine dehydrogenase"/>
    <property type="match status" value="1"/>
</dbReference>
<evidence type="ECO:0000256" key="1">
    <source>
        <dbReference type="ARBA" id="ARBA00008070"/>
    </source>
</evidence>
<dbReference type="InterPro" id="IPR013905">
    <property type="entry name" value="Lgl_C_dom"/>
</dbReference>
<dbReference type="GO" id="GO:0019905">
    <property type="term" value="F:syntaxin binding"/>
    <property type="evidence" value="ECO:0007669"/>
    <property type="project" value="TreeGrafter"/>
</dbReference>
<dbReference type="GO" id="GO:0005886">
    <property type="term" value="C:plasma membrane"/>
    <property type="evidence" value="ECO:0007669"/>
    <property type="project" value="TreeGrafter"/>
</dbReference>